<evidence type="ECO:0000256" key="7">
    <source>
        <dbReference type="ARBA" id="ARBA00023027"/>
    </source>
</evidence>
<dbReference type="Pfam" id="PF23282">
    <property type="entry name" value="WHD_ROQ1"/>
    <property type="match status" value="1"/>
</dbReference>
<accession>A0AA38YST4</accession>
<dbReference type="InterPro" id="IPR002182">
    <property type="entry name" value="NB-ARC"/>
</dbReference>
<feature type="domain" description="TIR" evidence="11">
    <location>
        <begin position="11"/>
        <end position="178"/>
    </location>
</feature>
<dbReference type="InterPro" id="IPR044974">
    <property type="entry name" value="Disease_R_plants"/>
</dbReference>
<protein>
    <recommendedName>
        <fullName evidence="11">TIR domain-containing protein</fullName>
    </recommendedName>
</protein>
<feature type="region of interest" description="Disordered" evidence="10">
    <location>
        <begin position="1029"/>
        <end position="1072"/>
    </location>
</feature>
<dbReference type="GO" id="GO:0007165">
    <property type="term" value="P:signal transduction"/>
    <property type="evidence" value="ECO:0007669"/>
    <property type="project" value="InterPro"/>
</dbReference>
<dbReference type="FunFam" id="3.40.50.10140:FF:000007">
    <property type="entry name" value="Disease resistance protein (TIR-NBS-LRR class)"/>
    <property type="match status" value="1"/>
</dbReference>
<dbReference type="Pfam" id="PF01582">
    <property type="entry name" value="TIR"/>
    <property type="match status" value="1"/>
</dbReference>
<reference evidence="12 13" key="1">
    <citation type="journal article" date="2023" name="BMC Biotechnol.">
        <title>Vitis rotundifolia cv Carlos genome sequencing.</title>
        <authorList>
            <person name="Huff M."/>
            <person name="Hulse-Kemp A."/>
            <person name="Scheffler B."/>
            <person name="Youngblood R."/>
            <person name="Simpson S."/>
            <person name="Babiker E."/>
            <person name="Staton M."/>
        </authorList>
    </citation>
    <scope>NUCLEOTIDE SEQUENCE [LARGE SCALE GENOMIC DNA]</scope>
    <source>
        <tissue evidence="12">Leaf</tissue>
    </source>
</reference>
<dbReference type="PANTHER" id="PTHR11017:SF570">
    <property type="entry name" value="DISEASE RESISTANCE PROTEIN (TIR-NBS CLASS)-RELATED"/>
    <property type="match status" value="1"/>
</dbReference>
<keyword evidence="8" id="KW-0539">Nucleus</keyword>
<dbReference type="Gene3D" id="1.10.8.430">
    <property type="entry name" value="Helical domain of apoptotic protease-activating factors"/>
    <property type="match status" value="1"/>
</dbReference>
<dbReference type="GO" id="GO:0043531">
    <property type="term" value="F:ADP binding"/>
    <property type="evidence" value="ECO:0007669"/>
    <property type="project" value="InterPro"/>
</dbReference>
<evidence type="ECO:0000256" key="8">
    <source>
        <dbReference type="ARBA" id="ARBA00023242"/>
    </source>
</evidence>
<dbReference type="PANTHER" id="PTHR11017">
    <property type="entry name" value="LEUCINE-RICH REPEAT-CONTAINING PROTEIN"/>
    <property type="match status" value="1"/>
</dbReference>
<comment type="caution">
    <text evidence="12">The sequence shown here is derived from an EMBL/GenBank/DDBJ whole genome shotgun (WGS) entry which is preliminary data.</text>
</comment>
<name>A0AA38YST4_VITRO</name>
<dbReference type="InterPro" id="IPR027417">
    <property type="entry name" value="P-loop_NTPase"/>
</dbReference>
<dbReference type="Gene3D" id="3.80.10.10">
    <property type="entry name" value="Ribonuclease Inhibitor"/>
    <property type="match status" value="2"/>
</dbReference>
<dbReference type="InterPro" id="IPR058192">
    <property type="entry name" value="WHD_ROQ1-like"/>
</dbReference>
<dbReference type="InterPro" id="IPR032675">
    <property type="entry name" value="LRR_dom_sf"/>
</dbReference>
<keyword evidence="4" id="KW-0433">Leucine-rich repeat</keyword>
<evidence type="ECO:0000259" key="11">
    <source>
        <dbReference type="PROSITE" id="PS50104"/>
    </source>
</evidence>
<proteinExistence type="inferred from homology"/>
<keyword evidence="3" id="KW-0963">Cytoplasm</keyword>
<keyword evidence="5" id="KW-0677">Repeat</keyword>
<dbReference type="SMART" id="SM00369">
    <property type="entry name" value="LRR_TYP"/>
    <property type="match status" value="2"/>
</dbReference>
<keyword evidence="13" id="KW-1185">Reference proteome</keyword>
<evidence type="ECO:0000256" key="2">
    <source>
        <dbReference type="ARBA" id="ARBA00004496"/>
    </source>
</evidence>
<dbReference type="SMART" id="SM00382">
    <property type="entry name" value="AAA"/>
    <property type="match status" value="1"/>
</dbReference>
<dbReference type="AlphaFoldDB" id="A0AA38YST4"/>
<dbReference type="GO" id="GO:0050832">
    <property type="term" value="P:defense response to fungus"/>
    <property type="evidence" value="ECO:0007669"/>
    <property type="project" value="UniProtKB-ARBA"/>
</dbReference>
<keyword evidence="6" id="KW-0611">Plant defense</keyword>
<dbReference type="InterPro" id="IPR036390">
    <property type="entry name" value="WH_DNA-bd_sf"/>
</dbReference>
<dbReference type="SUPFAM" id="SSF46785">
    <property type="entry name" value="Winged helix' DNA-binding domain"/>
    <property type="match status" value="1"/>
</dbReference>
<dbReference type="Pfam" id="PF23286">
    <property type="entry name" value="LRR_13"/>
    <property type="match status" value="1"/>
</dbReference>
<dbReference type="SUPFAM" id="SSF52540">
    <property type="entry name" value="P-loop containing nucleoside triphosphate hydrolases"/>
    <property type="match status" value="1"/>
</dbReference>
<evidence type="ECO:0000256" key="3">
    <source>
        <dbReference type="ARBA" id="ARBA00022490"/>
    </source>
</evidence>
<dbReference type="GO" id="GO:0005737">
    <property type="term" value="C:cytoplasm"/>
    <property type="evidence" value="ECO:0007669"/>
    <property type="project" value="UniProtKB-SubCell"/>
</dbReference>
<comment type="similarity">
    <text evidence="9">Belongs to the disease resistance TIR-NB-LRR family.</text>
</comment>
<dbReference type="Gene3D" id="3.40.50.300">
    <property type="entry name" value="P-loop containing nucleotide triphosphate hydrolases"/>
    <property type="match status" value="1"/>
</dbReference>
<evidence type="ECO:0000313" key="13">
    <source>
        <dbReference type="Proteomes" id="UP001168098"/>
    </source>
</evidence>
<organism evidence="12 13">
    <name type="scientific">Vitis rotundifolia</name>
    <name type="common">Muscadine grape</name>
    <dbReference type="NCBI Taxonomy" id="103349"/>
    <lineage>
        <taxon>Eukaryota</taxon>
        <taxon>Viridiplantae</taxon>
        <taxon>Streptophyta</taxon>
        <taxon>Embryophyta</taxon>
        <taxon>Tracheophyta</taxon>
        <taxon>Spermatophyta</taxon>
        <taxon>Magnoliopsida</taxon>
        <taxon>eudicotyledons</taxon>
        <taxon>Gunneridae</taxon>
        <taxon>Pentapetalae</taxon>
        <taxon>rosids</taxon>
        <taxon>Vitales</taxon>
        <taxon>Vitaceae</taxon>
        <taxon>Viteae</taxon>
        <taxon>Vitis</taxon>
    </lineage>
</organism>
<evidence type="ECO:0000256" key="10">
    <source>
        <dbReference type="SAM" id="MobiDB-lite"/>
    </source>
</evidence>
<feature type="compositionally biased region" description="Acidic residues" evidence="10">
    <location>
        <begin position="1029"/>
        <end position="1043"/>
    </location>
</feature>
<dbReference type="SUPFAM" id="SSF52200">
    <property type="entry name" value="Toll/Interleukin receptor TIR domain"/>
    <property type="match status" value="1"/>
</dbReference>
<dbReference type="Pfam" id="PF00931">
    <property type="entry name" value="NB-ARC"/>
    <property type="match status" value="1"/>
</dbReference>
<dbReference type="InterPro" id="IPR035897">
    <property type="entry name" value="Toll_tir_struct_dom_sf"/>
</dbReference>
<evidence type="ECO:0000256" key="1">
    <source>
        <dbReference type="ARBA" id="ARBA00004123"/>
    </source>
</evidence>
<evidence type="ECO:0000256" key="9">
    <source>
        <dbReference type="ARBA" id="ARBA00061488"/>
    </source>
</evidence>
<dbReference type="EMBL" id="JARBHA010000018">
    <property type="protein sequence ID" value="KAJ9675898.1"/>
    <property type="molecule type" value="Genomic_DNA"/>
</dbReference>
<dbReference type="InterPro" id="IPR003591">
    <property type="entry name" value="Leu-rich_rpt_typical-subtyp"/>
</dbReference>
<dbReference type="Gene3D" id="3.40.50.10140">
    <property type="entry name" value="Toll/interleukin-1 receptor homology (TIR) domain"/>
    <property type="match status" value="1"/>
</dbReference>
<evidence type="ECO:0000256" key="5">
    <source>
        <dbReference type="ARBA" id="ARBA00022737"/>
    </source>
</evidence>
<evidence type="ECO:0000256" key="4">
    <source>
        <dbReference type="ARBA" id="ARBA00022614"/>
    </source>
</evidence>
<dbReference type="PROSITE" id="PS50104">
    <property type="entry name" value="TIR"/>
    <property type="match status" value="1"/>
</dbReference>
<dbReference type="InterPro" id="IPR003593">
    <property type="entry name" value="AAA+_ATPase"/>
</dbReference>
<comment type="subcellular location">
    <subcellularLocation>
        <location evidence="2">Cytoplasm</location>
    </subcellularLocation>
    <subcellularLocation>
        <location evidence="1">Nucleus</location>
    </subcellularLocation>
</comment>
<evidence type="ECO:0000256" key="6">
    <source>
        <dbReference type="ARBA" id="ARBA00022821"/>
    </source>
</evidence>
<dbReference type="SMART" id="SM00255">
    <property type="entry name" value="TIR"/>
    <property type="match status" value="1"/>
</dbReference>
<dbReference type="Proteomes" id="UP001168098">
    <property type="component" value="Unassembled WGS sequence"/>
</dbReference>
<sequence length="1191" mass="136157">MASTSTFISSRSYDVFLSFRGKDTRTNFTDHLYTSLVAKGIHTFREDEELERGGVITPELLKAIEKSKISIIIFSENYASSRWCLDEVEKIMECRIEMNRRVSPVFYHVDPSDVRKQMESYGEAFIQHEKDADQEKSEKIKRWRTALSEVGSLSGWHVHDQYESKIIREITSDVLRKLNQKIFHVGEHIVGMNYRLRTLLSLINNIQLNDIPVVGIYGYGGIGKTTIAKAICNEISYQFESISFLENVRERSKASFGMLQLQEQLLDDVLMGMKRKKISSIGQGINVIKERVSSKKVLIVLDDVNDLDQLKALAGNHSWFGLGSIIIITTRNKHLLRAHGVNKLYEPSGLTNEDAIQLFSWNAFKTNRPIPKTCALLSRRVVVYARGLPLALKVFGSFLFGKTNAQWESALAKLKEKPNNEVQDVLEISYDGLDDMEKDIFLDIACFFKGQSEDFATRILDGCNFHAKVGMRVLSDRCLITLSNDIIGMHDLLQEMCWKIVCQTSPKEPGKWSRLWDPEDIYQVLTTNTGTQSIEGIILDLDMPKSKQIEFTTEAFKMMRKLRLLKVHQDAKYDAFHLKAMTAPKVHFSRDFEFPSYELRYLHWDGYPLESLPSNFHGEELVEVTFRSSNIKQLFLENKIFEKLKVIDLSHSRHLIEIPNISNAPNLEILNLEWCENLENLPSGICELKCLTTLRCTHCTEIKIFPEIKKDMERLRELHLDYTSIQELPSSVKRLKGLEDLNLFCCESLSSLPDSICNLRSLKTLNIGRCWNVKKLPENLDSLQCLERFHAESVSCQLPSLSRLCPLKALVVSHSNLRQGAILSDISCFSSLEKLDLSHCNLVEGEIPTDICHLSMLKWLNLSGNHFSRLPARISQLSKLRVLGLSHCKMLQEIPELPSSLRDIEAHDCACLETLSSPPSLLWKGQLWCSLFNCFKSEVQDLEWRNSLSMAEFDCFFYNGKGISIVMPGSCGIPEEIRNENMGSKVTIERHRSEVTIELPMNWHEDKNLLGFVLCSLYVPVRDELEYESEEISQSELDDENESEEKSQSELDDENESGEKSESEPNDGSDDERVPGCLLACKLSIDGVQIRFKDSLLLNTHCDCYENDASDQVWLLYYPKICILAQDRSNQWRNLKVKFYSSINKKVVKVGECGVGLIYSLEDESAAADTNVNIKRSHEKTTQLRTHKIKD</sequence>
<keyword evidence="7" id="KW-0520">NAD</keyword>
<dbReference type="SUPFAM" id="SSF52058">
    <property type="entry name" value="L domain-like"/>
    <property type="match status" value="1"/>
</dbReference>
<evidence type="ECO:0000313" key="12">
    <source>
        <dbReference type="EMBL" id="KAJ9675898.1"/>
    </source>
</evidence>
<dbReference type="InterPro" id="IPR000157">
    <property type="entry name" value="TIR_dom"/>
</dbReference>
<dbReference type="InterPro" id="IPR058546">
    <property type="entry name" value="RPS4B/Roq1-like_LRR"/>
</dbReference>
<gene>
    <name evidence="12" type="ORF">PVL29_024728</name>
</gene>
<dbReference type="GO" id="GO:0005634">
    <property type="term" value="C:nucleus"/>
    <property type="evidence" value="ECO:0007669"/>
    <property type="project" value="UniProtKB-SubCell"/>
</dbReference>
<dbReference type="InterPro" id="IPR042197">
    <property type="entry name" value="Apaf_helical"/>
</dbReference>
<dbReference type="PRINTS" id="PR00364">
    <property type="entry name" value="DISEASERSIST"/>
</dbReference>
<dbReference type="GO" id="GO:0043068">
    <property type="term" value="P:positive regulation of programmed cell death"/>
    <property type="evidence" value="ECO:0007669"/>
    <property type="project" value="UniProtKB-ARBA"/>
</dbReference>